<dbReference type="Proteomes" id="UP001230908">
    <property type="component" value="Unassembled WGS sequence"/>
</dbReference>
<evidence type="ECO:0000313" key="3">
    <source>
        <dbReference type="EMBL" id="MDQ7908713.1"/>
    </source>
</evidence>
<dbReference type="RefSeq" id="WP_308715981.1">
    <property type="nucleotide sequence ID" value="NZ_JAVHUY010000033.1"/>
</dbReference>
<evidence type="ECO:0008006" key="5">
    <source>
        <dbReference type="Google" id="ProtNLM"/>
    </source>
</evidence>
<feature type="transmembrane region" description="Helical" evidence="2">
    <location>
        <begin position="28"/>
        <end position="49"/>
    </location>
</feature>
<name>A0ABU0ZNV3_9ACTN</name>
<keyword evidence="2" id="KW-0812">Transmembrane</keyword>
<reference evidence="3 4" key="1">
    <citation type="submission" date="2023-08" db="EMBL/GenBank/DDBJ databases">
        <title>Phytohabitans sansha sp. nov., isolated from marine sediment.</title>
        <authorList>
            <person name="Zhao Y."/>
            <person name="Yi K."/>
        </authorList>
    </citation>
    <scope>NUCLEOTIDE SEQUENCE [LARGE SCALE GENOMIC DNA]</scope>
    <source>
        <strain evidence="3 4">ZYX-F-186</strain>
    </source>
</reference>
<protein>
    <recommendedName>
        <fullName evidence="5">Septum formation-related domain-containing protein</fullName>
    </recommendedName>
</protein>
<comment type="caution">
    <text evidence="3">The sequence shown here is derived from an EMBL/GenBank/DDBJ whole genome shotgun (WGS) entry which is preliminary data.</text>
</comment>
<proteinExistence type="predicted"/>
<keyword evidence="4" id="KW-1185">Reference proteome</keyword>
<dbReference type="EMBL" id="JAVHUY010000033">
    <property type="protein sequence ID" value="MDQ7908713.1"/>
    <property type="molecule type" value="Genomic_DNA"/>
</dbReference>
<sequence length="144" mass="14588">MTDQQAAPPAEEEGVAPAPEKRGGASKVIIGVVGVLAIVVLAVVAVVVVRNVLSVDDPTQDAKADDCLANLPQATAGQETSVTDAKVVACDSADAKYAVVGRVDDVSAAQASVDEVCAAYAETTMRFYAIPAGGQGYVLCLKPA</sequence>
<evidence type="ECO:0000256" key="2">
    <source>
        <dbReference type="SAM" id="Phobius"/>
    </source>
</evidence>
<accession>A0ABU0ZNV3</accession>
<gene>
    <name evidence="3" type="ORF">RB614_29690</name>
</gene>
<organism evidence="3 4">
    <name type="scientific">Phytohabitans maris</name>
    <dbReference type="NCBI Taxonomy" id="3071409"/>
    <lineage>
        <taxon>Bacteria</taxon>
        <taxon>Bacillati</taxon>
        <taxon>Actinomycetota</taxon>
        <taxon>Actinomycetes</taxon>
        <taxon>Micromonosporales</taxon>
        <taxon>Micromonosporaceae</taxon>
    </lineage>
</organism>
<evidence type="ECO:0000313" key="4">
    <source>
        <dbReference type="Proteomes" id="UP001230908"/>
    </source>
</evidence>
<evidence type="ECO:0000256" key="1">
    <source>
        <dbReference type="SAM" id="MobiDB-lite"/>
    </source>
</evidence>
<keyword evidence="2" id="KW-0472">Membrane</keyword>
<feature type="region of interest" description="Disordered" evidence="1">
    <location>
        <begin position="1"/>
        <end position="21"/>
    </location>
</feature>
<keyword evidence="2" id="KW-1133">Transmembrane helix</keyword>